<dbReference type="Proteomes" id="UP000293089">
    <property type="component" value="Unassembled WGS sequence"/>
</dbReference>
<name>A0ABY1WCS3_9GAMM</name>
<evidence type="ECO:0000313" key="2">
    <source>
        <dbReference type="Proteomes" id="UP000293089"/>
    </source>
</evidence>
<gene>
    <name evidence="1" type="ORF">EA658_09970</name>
</gene>
<organism evidence="1 2">
    <name type="scientific">Pseudoxanthomonas winnipegensis</name>
    <dbReference type="NCBI Taxonomy" id="2480810"/>
    <lineage>
        <taxon>Bacteria</taxon>
        <taxon>Pseudomonadati</taxon>
        <taxon>Pseudomonadota</taxon>
        <taxon>Gammaproteobacteria</taxon>
        <taxon>Lysobacterales</taxon>
        <taxon>Lysobacteraceae</taxon>
        <taxon>Pseudoxanthomonas</taxon>
    </lineage>
</organism>
<comment type="caution">
    <text evidence="1">The sequence shown here is derived from an EMBL/GenBank/DDBJ whole genome shotgun (WGS) entry which is preliminary data.</text>
</comment>
<accession>A0ABY1WCS3</accession>
<protein>
    <submittedName>
        <fullName evidence="1">Uncharacterized protein</fullName>
    </submittedName>
</protein>
<keyword evidence="2" id="KW-1185">Reference proteome</keyword>
<proteinExistence type="predicted"/>
<sequence length="108" mass="12312">MEEPAEPTDIEVRPYLVVLKLDGVRAEHAHLREDLNAYSTSRPMLVCVGTGVAVYFINSHLRPHQMRFEGHLLGRDSRLIVELGGAHAAEGFVMLELHEWLGNHLYRR</sequence>
<reference evidence="1 2" key="1">
    <citation type="submission" date="2019-02" db="EMBL/GenBank/DDBJ databases">
        <title>WGS of Pseudoxanthomonas species novum from clinical isolates.</title>
        <authorList>
            <person name="Bernier A.-M."/>
            <person name="Bernard K."/>
            <person name="Vachon A."/>
        </authorList>
    </citation>
    <scope>NUCLEOTIDE SEQUENCE [LARGE SCALE GENOMIC DNA]</scope>
    <source>
        <strain evidence="2">NML 170316</strain>
    </source>
</reference>
<evidence type="ECO:0000313" key="1">
    <source>
        <dbReference type="EMBL" id="TAA19192.1"/>
    </source>
</evidence>
<dbReference type="EMBL" id="SHME01000003">
    <property type="protein sequence ID" value="TAA19192.1"/>
    <property type="molecule type" value="Genomic_DNA"/>
</dbReference>
<dbReference type="RefSeq" id="WP_130528613.1">
    <property type="nucleotide sequence ID" value="NZ_SHMD01000001.1"/>
</dbReference>